<gene>
    <name evidence="6" type="ORF">SAMN02745121_04208</name>
</gene>
<dbReference type="GO" id="GO:0019825">
    <property type="term" value="F:oxygen binding"/>
    <property type="evidence" value="ECO:0007669"/>
    <property type="project" value="InterPro"/>
</dbReference>
<evidence type="ECO:0000256" key="2">
    <source>
        <dbReference type="ARBA" id="ARBA00022617"/>
    </source>
</evidence>
<name>A0A1I2AGH9_9BACT</name>
<dbReference type="InterPro" id="IPR009050">
    <property type="entry name" value="Globin-like_sf"/>
</dbReference>
<keyword evidence="1" id="KW-0813">Transport</keyword>
<keyword evidence="7" id="KW-1185">Reference proteome</keyword>
<keyword evidence="3" id="KW-0479">Metal-binding</keyword>
<dbReference type="SUPFAM" id="SSF46458">
    <property type="entry name" value="Globin-like"/>
    <property type="match status" value="1"/>
</dbReference>
<keyword evidence="2" id="KW-0349">Heme</keyword>
<dbReference type="Pfam" id="PF01152">
    <property type="entry name" value="Bac_globin"/>
    <property type="match status" value="1"/>
</dbReference>
<dbReference type="AlphaFoldDB" id="A0A1I2AGH9"/>
<dbReference type="PANTHER" id="PTHR47366">
    <property type="entry name" value="TWO-ON-TWO HEMOGLOBIN-3"/>
    <property type="match status" value="1"/>
</dbReference>
<dbReference type="GO" id="GO:0005344">
    <property type="term" value="F:oxygen carrier activity"/>
    <property type="evidence" value="ECO:0007669"/>
    <property type="project" value="InterPro"/>
</dbReference>
<dbReference type="PANTHER" id="PTHR47366:SF1">
    <property type="entry name" value="TWO-ON-TWO HEMOGLOBIN-3"/>
    <property type="match status" value="1"/>
</dbReference>
<keyword evidence="4" id="KW-0408">Iron</keyword>
<organism evidence="6 7">
    <name type="scientific">Nannocystis exedens</name>
    <dbReference type="NCBI Taxonomy" id="54"/>
    <lineage>
        <taxon>Bacteria</taxon>
        <taxon>Pseudomonadati</taxon>
        <taxon>Myxococcota</taxon>
        <taxon>Polyangia</taxon>
        <taxon>Nannocystales</taxon>
        <taxon>Nannocystaceae</taxon>
        <taxon>Nannocystis</taxon>
    </lineage>
</organism>
<evidence type="ECO:0000256" key="4">
    <source>
        <dbReference type="ARBA" id="ARBA00023004"/>
    </source>
</evidence>
<protein>
    <submittedName>
        <fullName evidence="6">Hemoglobin</fullName>
    </submittedName>
</protein>
<dbReference type="Gene3D" id="1.10.490.10">
    <property type="entry name" value="Globins"/>
    <property type="match status" value="1"/>
</dbReference>
<dbReference type="OrthoDB" id="9790913at2"/>
<reference evidence="7" key="1">
    <citation type="submission" date="2016-10" db="EMBL/GenBank/DDBJ databases">
        <authorList>
            <person name="Varghese N."/>
            <person name="Submissions S."/>
        </authorList>
    </citation>
    <scope>NUCLEOTIDE SEQUENCE [LARGE SCALE GENOMIC DNA]</scope>
    <source>
        <strain evidence="7">ATCC 25963</strain>
    </source>
</reference>
<dbReference type="InterPro" id="IPR044203">
    <property type="entry name" value="GlbO/GLB3-like"/>
</dbReference>
<accession>A0A1I2AGH9</accession>
<dbReference type="InterPro" id="IPR012292">
    <property type="entry name" value="Globin/Proto"/>
</dbReference>
<dbReference type="RefSeq" id="WP_096327974.1">
    <property type="nucleotide sequence ID" value="NZ_FOMX01000013.1"/>
</dbReference>
<sequence>MRELAPEDEIYARIGEEGFARLVAAFYRRVFDDDILGPMYPRHDMAGAEARLRDFLVGRFGGPQRYIAQRGHPRLRARHMPFKLDLRARDRWVALMEAALAEVQLEPGSAATLRGFFADTATFLMNSG</sequence>
<dbReference type="GO" id="GO:0046872">
    <property type="term" value="F:metal ion binding"/>
    <property type="evidence" value="ECO:0007669"/>
    <property type="project" value="UniProtKB-KW"/>
</dbReference>
<evidence type="ECO:0000256" key="3">
    <source>
        <dbReference type="ARBA" id="ARBA00022723"/>
    </source>
</evidence>
<comment type="similarity">
    <text evidence="5">Belongs to the truncated hemoglobin family. Group II subfamily.</text>
</comment>
<evidence type="ECO:0000256" key="5">
    <source>
        <dbReference type="ARBA" id="ARBA00034496"/>
    </source>
</evidence>
<dbReference type="EMBL" id="FOMX01000013">
    <property type="protein sequence ID" value="SFE42073.1"/>
    <property type="molecule type" value="Genomic_DNA"/>
</dbReference>
<dbReference type="GO" id="GO:0020037">
    <property type="term" value="F:heme binding"/>
    <property type="evidence" value="ECO:0007669"/>
    <property type="project" value="InterPro"/>
</dbReference>
<evidence type="ECO:0000313" key="6">
    <source>
        <dbReference type="EMBL" id="SFE42073.1"/>
    </source>
</evidence>
<proteinExistence type="inferred from homology"/>
<evidence type="ECO:0000313" key="7">
    <source>
        <dbReference type="Proteomes" id="UP000199400"/>
    </source>
</evidence>
<dbReference type="InterPro" id="IPR001486">
    <property type="entry name" value="Hemoglobin_trunc"/>
</dbReference>
<evidence type="ECO:0000256" key="1">
    <source>
        <dbReference type="ARBA" id="ARBA00022448"/>
    </source>
</evidence>
<dbReference type="STRING" id="54.SAMN02745121_04208"/>
<dbReference type="Proteomes" id="UP000199400">
    <property type="component" value="Unassembled WGS sequence"/>
</dbReference>